<name>A0A846YLJ0_9NOCA</name>
<keyword evidence="1" id="KW-0436">Ligase</keyword>
<dbReference type="Proteomes" id="UP000570678">
    <property type="component" value="Unassembled WGS sequence"/>
</dbReference>
<dbReference type="RefSeq" id="WP_062980064.1">
    <property type="nucleotide sequence ID" value="NZ_JAAXOT010000023.1"/>
</dbReference>
<reference evidence="1 2" key="1">
    <citation type="submission" date="2020-04" db="EMBL/GenBank/DDBJ databases">
        <title>MicrobeNet Type strains.</title>
        <authorList>
            <person name="Nicholson A.C."/>
        </authorList>
    </citation>
    <scope>NUCLEOTIDE SEQUENCE [LARGE SCALE GENOMIC DNA]</scope>
    <source>
        <strain evidence="1 2">JCM 3332</strain>
    </source>
</reference>
<dbReference type="SUPFAM" id="SSF56801">
    <property type="entry name" value="Acetyl-CoA synthetase-like"/>
    <property type="match status" value="1"/>
</dbReference>
<dbReference type="InterPro" id="IPR045851">
    <property type="entry name" value="AMP-bd_C_sf"/>
</dbReference>
<proteinExistence type="predicted"/>
<protein>
    <submittedName>
        <fullName evidence="1">Phenylacetate--CoA ligase family protein</fullName>
    </submittedName>
</protein>
<dbReference type="InterPro" id="IPR042099">
    <property type="entry name" value="ANL_N_sf"/>
</dbReference>
<accession>A0A846YLJ0</accession>
<evidence type="ECO:0000313" key="2">
    <source>
        <dbReference type="Proteomes" id="UP000570678"/>
    </source>
</evidence>
<evidence type="ECO:0000313" key="1">
    <source>
        <dbReference type="EMBL" id="NKY60516.1"/>
    </source>
</evidence>
<dbReference type="Gene3D" id="3.30.300.30">
    <property type="match status" value="1"/>
</dbReference>
<dbReference type="GO" id="GO:0016874">
    <property type="term" value="F:ligase activity"/>
    <property type="evidence" value="ECO:0007669"/>
    <property type="project" value="UniProtKB-KW"/>
</dbReference>
<comment type="caution">
    <text evidence="1">The sequence shown here is derived from an EMBL/GenBank/DDBJ whole genome shotgun (WGS) entry which is preliminary data.</text>
</comment>
<dbReference type="Gene3D" id="3.40.50.12780">
    <property type="entry name" value="N-terminal domain of ligase-like"/>
    <property type="match status" value="1"/>
</dbReference>
<keyword evidence="2" id="KW-1185">Reference proteome</keyword>
<organism evidence="1 2">
    <name type="scientific">Nocardia flavorosea</name>
    <dbReference type="NCBI Taxonomy" id="53429"/>
    <lineage>
        <taxon>Bacteria</taxon>
        <taxon>Bacillati</taxon>
        <taxon>Actinomycetota</taxon>
        <taxon>Actinomycetes</taxon>
        <taxon>Mycobacteriales</taxon>
        <taxon>Nocardiaceae</taxon>
        <taxon>Nocardia</taxon>
    </lineage>
</organism>
<dbReference type="EMBL" id="JAAXOT010000023">
    <property type="protein sequence ID" value="NKY60516.1"/>
    <property type="molecule type" value="Genomic_DNA"/>
</dbReference>
<dbReference type="AlphaFoldDB" id="A0A846YLJ0"/>
<dbReference type="PANTHER" id="PTHR43845">
    <property type="entry name" value="BLR5969 PROTEIN"/>
    <property type="match status" value="1"/>
</dbReference>
<gene>
    <name evidence="1" type="ORF">HGA15_31125</name>
</gene>
<sequence length="447" mass="49764">MDATRSSPLVAGADDPNRRFLQPDIETMPREQLRALQERRVLELVPAAYENSPFYRELWSAAGVNPARVRSLDDFFELVPTFTKDDVRAYRDRTGDPFGGLLQVPTSRLTSIMTTSGTTGMPELVPEIWETAPPLPACSGRDLWELGVRPGDRVLVPPGAMRGFYDTFYQQMGLVPIYLDGWMGQGAEIIAALRRFRPSYLQLLMPTVLEFERLEDAYDLREAFSSLKGAAFAGQPLGAALAAKVRDEWGIELFTYSSAGDTGTAWECREHNGYHLWEDFVVAETLETDSLRAVPAGTVGELVATDLDNNAAPLIRYRSGDLVRIDQERCGCGRTHARQWIIGRLGDETIVQGRPVVVGQVWKAIETQNETHDGMFQIIRESRVVDQLRLRVGYQPAGGVDLDDLRQRLRSAVTAEVGIEPEIELVPVDDLVARSSSVAKFPRVVKA</sequence>
<dbReference type="PANTHER" id="PTHR43845:SF1">
    <property type="entry name" value="BLR5969 PROTEIN"/>
    <property type="match status" value="1"/>
</dbReference>